<dbReference type="InterPro" id="IPR025460">
    <property type="entry name" value="DUF4280"/>
</dbReference>
<dbReference type="Proteomes" id="UP001224516">
    <property type="component" value="Unassembled WGS sequence"/>
</dbReference>
<dbReference type="Pfam" id="PF14107">
    <property type="entry name" value="DUF4280"/>
    <property type="match status" value="1"/>
</dbReference>
<dbReference type="RefSeq" id="WP_307910041.1">
    <property type="nucleotide sequence ID" value="NZ_JAVFJF020000030.1"/>
</dbReference>
<reference evidence="1 2" key="1">
    <citation type="submission" date="2023-12" db="EMBL/GenBank/DDBJ databases">
        <title>Evaluation and characterization of a potential secondary metabolite violacein from indigenous Chromobacterium amazonense SAM215.</title>
        <authorList>
            <person name="Tarafdar M.R."/>
            <person name="Abedin S.M."/>
            <person name="Atiqua A."/>
            <person name="Saha A."/>
            <person name="Khan S.N."/>
        </authorList>
    </citation>
    <scope>NUCLEOTIDE SEQUENCE [LARGE SCALE GENOMIC DNA]</scope>
    <source>
        <strain evidence="1 2">SAM215</strain>
    </source>
</reference>
<gene>
    <name evidence="1" type="ORF">QCL97_014135</name>
</gene>
<proteinExistence type="predicted"/>
<sequence length="131" mass="13059">MACPQVCMGAMLQCSFGVAPSSLSVLPTARVMAGGRPAATIMDHAPLLNILPFGMCSSPANPMVAAATAAALGVLTPMPCIPATAAPWIPGGAPTVLLGGMPALDANSTLMCNWGGVIKIAMPGQFTVLVP</sequence>
<comment type="caution">
    <text evidence="1">The sequence shown here is derived from an EMBL/GenBank/DDBJ whole genome shotgun (WGS) entry which is preliminary data.</text>
</comment>
<accession>A0ABU8V442</accession>
<dbReference type="EMBL" id="JAVFJF020000030">
    <property type="protein sequence ID" value="MEJ8675871.1"/>
    <property type="molecule type" value="Genomic_DNA"/>
</dbReference>
<name>A0ABU8V442_9NEIS</name>
<protein>
    <submittedName>
        <fullName evidence="1">DUF4280 domain-containing protein</fullName>
    </submittedName>
</protein>
<organism evidence="1 2">
    <name type="scientific">Chromobacterium amazonense</name>
    <dbReference type="NCBI Taxonomy" id="1382803"/>
    <lineage>
        <taxon>Bacteria</taxon>
        <taxon>Pseudomonadati</taxon>
        <taxon>Pseudomonadota</taxon>
        <taxon>Betaproteobacteria</taxon>
        <taxon>Neisseriales</taxon>
        <taxon>Chromobacteriaceae</taxon>
        <taxon>Chromobacterium</taxon>
    </lineage>
</organism>
<evidence type="ECO:0000313" key="1">
    <source>
        <dbReference type="EMBL" id="MEJ8675871.1"/>
    </source>
</evidence>
<keyword evidence="2" id="KW-1185">Reference proteome</keyword>
<evidence type="ECO:0000313" key="2">
    <source>
        <dbReference type="Proteomes" id="UP001224516"/>
    </source>
</evidence>